<reference evidence="1" key="1">
    <citation type="submission" date="2021-06" db="EMBL/GenBank/DDBJ databases">
        <authorList>
            <person name="Kallberg Y."/>
            <person name="Tangrot J."/>
            <person name="Rosling A."/>
        </authorList>
    </citation>
    <scope>NUCLEOTIDE SEQUENCE</scope>
    <source>
        <strain evidence="1">MA461A</strain>
    </source>
</reference>
<accession>A0ACA9SG41</accession>
<name>A0ACA9SG41_9GLOM</name>
<evidence type="ECO:0000313" key="2">
    <source>
        <dbReference type="Proteomes" id="UP000789920"/>
    </source>
</evidence>
<organism evidence="1 2">
    <name type="scientific">Racocetra persica</name>
    <dbReference type="NCBI Taxonomy" id="160502"/>
    <lineage>
        <taxon>Eukaryota</taxon>
        <taxon>Fungi</taxon>
        <taxon>Fungi incertae sedis</taxon>
        <taxon>Mucoromycota</taxon>
        <taxon>Glomeromycotina</taxon>
        <taxon>Glomeromycetes</taxon>
        <taxon>Diversisporales</taxon>
        <taxon>Gigasporaceae</taxon>
        <taxon>Racocetra</taxon>
    </lineage>
</organism>
<comment type="caution">
    <text evidence="1">The sequence shown here is derived from an EMBL/GenBank/DDBJ whole genome shotgun (WGS) entry which is preliminary data.</text>
</comment>
<feature type="non-terminal residue" evidence="1">
    <location>
        <position position="1"/>
    </location>
</feature>
<proteinExistence type="predicted"/>
<sequence>SAIRHSTEFLNMLNIQYENQVILPILCLYTDRSLDHHCNYGSVQIALISLFLCGDFDLLVAVHTASHHSWTNPAERIINTLNLGLQGVALKRDSMSFESETLFEMANILDNIRKKA</sequence>
<evidence type="ECO:0000313" key="1">
    <source>
        <dbReference type="EMBL" id="CAG8838408.1"/>
    </source>
</evidence>
<protein>
    <submittedName>
        <fullName evidence="1">17640_t:CDS:1</fullName>
    </submittedName>
</protein>
<dbReference type="Proteomes" id="UP000789920">
    <property type="component" value="Unassembled WGS sequence"/>
</dbReference>
<gene>
    <name evidence="1" type="ORF">RPERSI_LOCUS30656</name>
</gene>
<dbReference type="EMBL" id="CAJVQC010120455">
    <property type="protein sequence ID" value="CAG8838408.1"/>
    <property type="molecule type" value="Genomic_DNA"/>
</dbReference>
<keyword evidence="2" id="KW-1185">Reference proteome</keyword>